<evidence type="ECO:0000313" key="3">
    <source>
        <dbReference type="Proteomes" id="UP000271464"/>
    </source>
</evidence>
<dbReference type="EMBL" id="UPHM01000150">
    <property type="protein sequence ID" value="VBA31817.1"/>
    <property type="molecule type" value="Genomic_DNA"/>
</dbReference>
<proteinExistence type="predicted"/>
<evidence type="ECO:0000256" key="1">
    <source>
        <dbReference type="SAM" id="Phobius"/>
    </source>
</evidence>
<sequence length="81" mass="8884">MMGIVAQFRSFNHPSRVLMVNQFAINVGFYMLMPYLAGYLAGPLGLAAWAVGLVLGVRNFAPSRACFSWEGRWPTGSATSR</sequence>
<accession>A0ABY6RRZ1</accession>
<comment type="caution">
    <text evidence="2">The sequence shown here is derived from an EMBL/GenBank/DDBJ whole genome shotgun (WGS) entry which is preliminary data.</text>
</comment>
<keyword evidence="1" id="KW-1133">Transmembrane helix</keyword>
<keyword evidence="3" id="KW-1185">Reference proteome</keyword>
<organism evidence="2 3">
    <name type="scientific">Mycobacterium persicum</name>
    <dbReference type="NCBI Taxonomy" id="1487726"/>
    <lineage>
        <taxon>Bacteria</taxon>
        <taxon>Bacillati</taxon>
        <taxon>Actinomycetota</taxon>
        <taxon>Actinomycetes</taxon>
        <taxon>Mycobacteriales</taxon>
        <taxon>Mycobacteriaceae</taxon>
        <taxon>Mycobacterium</taxon>
    </lineage>
</organism>
<protein>
    <submittedName>
        <fullName evidence="2">Uncharacterized protein</fullName>
    </submittedName>
</protein>
<gene>
    <name evidence="2" type="ORF">LAUMK4_05606</name>
</gene>
<keyword evidence="1" id="KW-0812">Transmembrane</keyword>
<feature type="transmembrane region" description="Helical" evidence="1">
    <location>
        <begin position="36"/>
        <end position="57"/>
    </location>
</feature>
<name>A0ABY6RRZ1_9MYCO</name>
<dbReference type="Proteomes" id="UP000271464">
    <property type="component" value="Unassembled WGS sequence"/>
</dbReference>
<evidence type="ECO:0000313" key="2">
    <source>
        <dbReference type="EMBL" id="VBA31817.1"/>
    </source>
</evidence>
<reference evidence="2 3" key="1">
    <citation type="submission" date="2018-09" db="EMBL/GenBank/DDBJ databases">
        <authorList>
            <person name="Tagini F."/>
        </authorList>
    </citation>
    <scope>NUCLEOTIDE SEQUENCE [LARGE SCALE GENOMIC DNA]</scope>
    <source>
        <strain evidence="2 3">MK4</strain>
    </source>
</reference>
<keyword evidence="1" id="KW-0472">Membrane</keyword>